<dbReference type="GO" id="GO:0004601">
    <property type="term" value="F:peroxidase activity"/>
    <property type="evidence" value="ECO:0007669"/>
    <property type="project" value="UniProtKB-KW"/>
</dbReference>
<protein>
    <submittedName>
        <fullName evidence="1">Vanadium haloperoxidase</fullName>
        <ecNumber evidence="1">1.11.1.-</ecNumber>
    </submittedName>
</protein>
<evidence type="ECO:0000313" key="1">
    <source>
        <dbReference type="EMBL" id="CAA9329610.1"/>
    </source>
</evidence>
<organism evidence="1">
    <name type="scientific">uncultured Chloroflexia bacterium</name>
    <dbReference type="NCBI Taxonomy" id="1672391"/>
    <lineage>
        <taxon>Bacteria</taxon>
        <taxon>Bacillati</taxon>
        <taxon>Chloroflexota</taxon>
        <taxon>Chloroflexia</taxon>
        <taxon>environmental samples</taxon>
    </lineage>
</organism>
<feature type="non-terminal residue" evidence="1">
    <location>
        <position position="298"/>
    </location>
</feature>
<dbReference type="InterPro" id="IPR016119">
    <property type="entry name" value="Br/Cl_peroxidase_C"/>
</dbReference>
<keyword evidence="1" id="KW-0560">Oxidoreductase</keyword>
<gene>
    <name evidence="1" type="ORF">AVDCRST_MAG93-6128</name>
</gene>
<dbReference type="Gene3D" id="1.10.606.10">
    <property type="entry name" value="Vanadium-containing Chloroperoxidase, domain 2"/>
    <property type="match status" value="1"/>
</dbReference>
<dbReference type="SUPFAM" id="SSF48317">
    <property type="entry name" value="Acid phosphatase/Vanadium-dependent haloperoxidase"/>
    <property type="match status" value="1"/>
</dbReference>
<dbReference type="EMBL" id="CADCTR010002061">
    <property type="protein sequence ID" value="CAA9329610.1"/>
    <property type="molecule type" value="Genomic_DNA"/>
</dbReference>
<dbReference type="AlphaFoldDB" id="A0A6J4LCL7"/>
<reference evidence="1" key="1">
    <citation type="submission" date="2020-02" db="EMBL/GenBank/DDBJ databases">
        <authorList>
            <person name="Meier V. D."/>
        </authorList>
    </citation>
    <scope>NUCLEOTIDE SEQUENCE</scope>
    <source>
        <strain evidence="1">AVDCRST_MAG93</strain>
    </source>
</reference>
<dbReference type="EC" id="1.11.1.-" evidence="1"/>
<sequence>MHTHTVRPRRTEAYEVREEAAELAYLRPHPRHENNGEESLYRNGQNRLNYLANYSKGLPHDSDGEVKPDAYRTLLRALSSGEPRDFERIELAPIPTNERQRRLINPQAGLAFDLEGPDSHSLRTPPAPRIRARRTSAEMAELYWMAVLRDLPFHGYSSDTTVQQAADSLDGLDFSDYFAVVSPDTLFRGSLPGDRVGPYLSQFLLEVVPYGPYEIVQKHKSPQPDTDFVTDFGVWKSIQDGIEPADQLEDFLTNDRFHIRNLRDLAYHVRVDASYQHYLNACLILQGMDATPSTVLPC</sequence>
<name>A0A6J4LCL7_9CHLR</name>
<dbReference type="InterPro" id="IPR036938">
    <property type="entry name" value="PAP2/HPO_sf"/>
</dbReference>
<accession>A0A6J4LCL7</accession>
<keyword evidence="1" id="KW-0575">Peroxidase</keyword>
<proteinExistence type="predicted"/>